<protein>
    <recommendedName>
        <fullName evidence="1">A to I editase domain-containing protein</fullName>
    </recommendedName>
</protein>
<evidence type="ECO:0000313" key="3">
    <source>
        <dbReference type="Proteomes" id="UP000694406"/>
    </source>
</evidence>
<dbReference type="PANTHER" id="PTHR10910:SF106">
    <property type="entry name" value="ADENOSINE DEAMINASE DOMAIN-CONTAINING PROTEIN 2"/>
    <property type="match status" value="1"/>
</dbReference>
<accession>A0A8C5S2V0</accession>
<feature type="domain" description="A to I editase" evidence="1">
    <location>
        <begin position="136"/>
        <end position="417"/>
    </location>
</feature>
<organism evidence="2 3">
    <name type="scientific">Laticauda laticaudata</name>
    <name type="common">Blue-ringed sea krait</name>
    <name type="synonym">Blue-lipped sea krait</name>
    <dbReference type="NCBI Taxonomy" id="8630"/>
    <lineage>
        <taxon>Eukaryota</taxon>
        <taxon>Metazoa</taxon>
        <taxon>Chordata</taxon>
        <taxon>Craniata</taxon>
        <taxon>Vertebrata</taxon>
        <taxon>Euteleostomi</taxon>
        <taxon>Lepidosauria</taxon>
        <taxon>Squamata</taxon>
        <taxon>Bifurcata</taxon>
        <taxon>Unidentata</taxon>
        <taxon>Episquamata</taxon>
        <taxon>Toxicofera</taxon>
        <taxon>Serpentes</taxon>
        <taxon>Colubroidea</taxon>
        <taxon>Elapidae</taxon>
        <taxon>Laticaudinae</taxon>
        <taxon>Laticauda</taxon>
    </lineage>
</organism>
<evidence type="ECO:0000313" key="2">
    <source>
        <dbReference type="Ensembl" id="ENSLLTP00000011952.1"/>
    </source>
</evidence>
<dbReference type="PROSITE" id="PS50141">
    <property type="entry name" value="A_DEAMIN_EDITASE"/>
    <property type="match status" value="1"/>
</dbReference>
<reference evidence="2" key="1">
    <citation type="submission" date="2025-08" db="UniProtKB">
        <authorList>
            <consortium name="Ensembl"/>
        </authorList>
    </citation>
    <scope>IDENTIFICATION</scope>
</reference>
<dbReference type="GO" id="GO:0003726">
    <property type="term" value="F:double-stranded RNA adenosine deaminase activity"/>
    <property type="evidence" value="ECO:0007669"/>
    <property type="project" value="TreeGrafter"/>
</dbReference>
<sequence length="447" mass="49992">MSCCLEQIHCAPPTSQLIVQYLPCVPTGGGHAYAQRWMIHTGGLHMHVQGRLAITALYRFRQTAVSPLPKIFQSLARTNVPIVPLVLVCVTCFISLLCQRLHGFCQHRMLNEINPIFSEEAADSQGACKETYELVALGAGDVCYEGWMEFDGRKLHDSHGLVVARRALMRYFYKQLLLCCSQDPAAFEQGIFCPVEGGEPLRLKPQCYLHLYLSRMPHGAMKKLHTPLLKSNPSVDLHVSIKGQLKPVSHCSPTMLSTHVYCASGSDKLTRWTVLGVQGALLSHFLHPVYITSIVLADPYHNHDILYWVLNEHLHLGPEDGFPEPYGHKKIYLFEGPPMTPFSSPTECDALSLNWCAGDEMLECVNGAVGKAERDIANPGGGSRPSRLCKAAMLKSFRKVAQEMKREDLMLLSPSLYSRGLQTWPLLRLVGFNSQNSPNRHLQTWHL</sequence>
<dbReference type="GO" id="GO:0008251">
    <property type="term" value="F:tRNA-specific adenosine deaminase activity"/>
    <property type="evidence" value="ECO:0007669"/>
    <property type="project" value="TreeGrafter"/>
</dbReference>
<dbReference type="GO" id="GO:0003725">
    <property type="term" value="F:double-stranded RNA binding"/>
    <property type="evidence" value="ECO:0007669"/>
    <property type="project" value="TreeGrafter"/>
</dbReference>
<dbReference type="SMART" id="SM00552">
    <property type="entry name" value="ADEAMc"/>
    <property type="match status" value="1"/>
</dbReference>
<reference evidence="2" key="2">
    <citation type="submission" date="2025-09" db="UniProtKB">
        <authorList>
            <consortium name="Ensembl"/>
        </authorList>
    </citation>
    <scope>IDENTIFICATION</scope>
</reference>
<name>A0A8C5S2V0_LATLA</name>
<dbReference type="GeneTree" id="ENSGT00940000161900"/>
<dbReference type="GO" id="GO:0005737">
    <property type="term" value="C:cytoplasm"/>
    <property type="evidence" value="ECO:0007669"/>
    <property type="project" value="TreeGrafter"/>
</dbReference>
<dbReference type="GO" id="GO:0006396">
    <property type="term" value="P:RNA processing"/>
    <property type="evidence" value="ECO:0007669"/>
    <property type="project" value="InterPro"/>
</dbReference>
<proteinExistence type="predicted"/>
<dbReference type="GO" id="GO:0005730">
    <property type="term" value="C:nucleolus"/>
    <property type="evidence" value="ECO:0007669"/>
    <property type="project" value="TreeGrafter"/>
</dbReference>
<evidence type="ECO:0000259" key="1">
    <source>
        <dbReference type="PROSITE" id="PS50141"/>
    </source>
</evidence>
<dbReference type="PANTHER" id="PTHR10910">
    <property type="entry name" value="EUKARYOTE SPECIFIC DSRNA BINDING PROTEIN"/>
    <property type="match status" value="1"/>
</dbReference>
<dbReference type="Proteomes" id="UP000694406">
    <property type="component" value="Unplaced"/>
</dbReference>
<keyword evidence="3" id="KW-1185">Reference proteome</keyword>
<dbReference type="Pfam" id="PF02137">
    <property type="entry name" value="A_deamin"/>
    <property type="match status" value="1"/>
</dbReference>
<dbReference type="InterPro" id="IPR002466">
    <property type="entry name" value="A_deamin"/>
</dbReference>
<dbReference type="Ensembl" id="ENSLLTT00000012424.1">
    <property type="protein sequence ID" value="ENSLLTP00000011952.1"/>
    <property type="gene ID" value="ENSLLTG00000009165.1"/>
</dbReference>
<dbReference type="GO" id="GO:0006382">
    <property type="term" value="P:adenosine to inosine editing"/>
    <property type="evidence" value="ECO:0007669"/>
    <property type="project" value="TreeGrafter"/>
</dbReference>
<dbReference type="AlphaFoldDB" id="A0A8C5S2V0"/>